<organism evidence="1 2">
    <name type="scientific">Liparis tanakae</name>
    <name type="common">Tanaka's snailfish</name>
    <dbReference type="NCBI Taxonomy" id="230148"/>
    <lineage>
        <taxon>Eukaryota</taxon>
        <taxon>Metazoa</taxon>
        <taxon>Chordata</taxon>
        <taxon>Craniata</taxon>
        <taxon>Vertebrata</taxon>
        <taxon>Euteleostomi</taxon>
        <taxon>Actinopterygii</taxon>
        <taxon>Neopterygii</taxon>
        <taxon>Teleostei</taxon>
        <taxon>Neoteleostei</taxon>
        <taxon>Acanthomorphata</taxon>
        <taxon>Eupercaria</taxon>
        <taxon>Perciformes</taxon>
        <taxon>Cottioidei</taxon>
        <taxon>Cottales</taxon>
        <taxon>Liparidae</taxon>
        <taxon>Liparis</taxon>
    </lineage>
</organism>
<comment type="caution">
    <text evidence="1">The sequence shown here is derived from an EMBL/GenBank/DDBJ whole genome shotgun (WGS) entry which is preliminary data.</text>
</comment>
<evidence type="ECO:0000313" key="1">
    <source>
        <dbReference type="EMBL" id="TNN67666.1"/>
    </source>
</evidence>
<sequence>MAIVSTRLRRARWFLLTSRCTFSASFPNMVHWSRRFGVGGVQSLIQLLERAPGELLSGGVFLLSRSENLSCPH</sequence>
<keyword evidence="2" id="KW-1185">Reference proteome</keyword>
<dbReference type="EMBL" id="SRLO01000200">
    <property type="protein sequence ID" value="TNN67666.1"/>
    <property type="molecule type" value="Genomic_DNA"/>
</dbReference>
<dbReference type="AlphaFoldDB" id="A0A4Z2HP91"/>
<name>A0A4Z2HP91_9TELE</name>
<proteinExistence type="predicted"/>
<gene>
    <name evidence="1" type="ORF">EYF80_022130</name>
</gene>
<protein>
    <submittedName>
        <fullName evidence="1">Uncharacterized protein</fullName>
    </submittedName>
</protein>
<reference evidence="1 2" key="1">
    <citation type="submission" date="2019-03" db="EMBL/GenBank/DDBJ databases">
        <title>First draft genome of Liparis tanakae, snailfish: a comprehensive survey of snailfish specific genes.</title>
        <authorList>
            <person name="Kim W."/>
            <person name="Song I."/>
            <person name="Jeong J.-H."/>
            <person name="Kim D."/>
            <person name="Kim S."/>
            <person name="Ryu S."/>
            <person name="Song J.Y."/>
            <person name="Lee S.K."/>
        </authorList>
    </citation>
    <scope>NUCLEOTIDE SEQUENCE [LARGE SCALE GENOMIC DNA]</scope>
    <source>
        <tissue evidence="1">Muscle</tissue>
    </source>
</reference>
<accession>A0A4Z2HP91</accession>
<evidence type="ECO:0000313" key="2">
    <source>
        <dbReference type="Proteomes" id="UP000314294"/>
    </source>
</evidence>
<dbReference type="Proteomes" id="UP000314294">
    <property type="component" value="Unassembled WGS sequence"/>
</dbReference>